<feature type="compositionally biased region" description="Polar residues" evidence="1">
    <location>
        <begin position="31"/>
        <end position="55"/>
    </location>
</feature>
<accession>A0A0D9W9P3</accession>
<name>A0A0D9W9P3_9ORYZ</name>
<dbReference type="Gramene" id="LPERR04G21320.1">
    <property type="protein sequence ID" value="LPERR04G21320.1"/>
    <property type="gene ID" value="LPERR04G21320"/>
</dbReference>
<sequence length="174" mass="18711">MSGLTGTSPPPAKIQVAVRPCQIRPSRDCESTSAAFSPTPQSKSSASGFTTTTPYGSRRGEGEPRRREVTSHDAFAAHLFFSLRYNPAGHEVHTSTDDFFLSSLSPRCQGTECAGAESDAMGSQQEEDDSRVEDWIVHRSENNFKRALGSTRVDGLQTVNGENAGIIDASCGQL</sequence>
<proteinExistence type="predicted"/>
<reference evidence="2 3" key="1">
    <citation type="submission" date="2012-08" db="EMBL/GenBank/DDBJ databases">
        <title>Oryza genome evolution.</title>
        <authorList>
            <person name="Wing R.A."/>
        </authorList>
    </citation>
    <scope>NUCLEOTIDE SEQUENCE</scope>
</reference>
<dbReference type="AlphaFoldDB" id="A0A0D9W9P3"/>
<protein>
    <submittedName>
        <fullName evidence="2">Uncharacterized protein</fullName>
    </submittedName>
</protein>
<dbReference type="EnsemblPlants" id="LPERR04G21320.1">
    <property type="protein sequence ID" value="LPERR04G21320.1"/>
    <property type="gene ID" value="LPERR04G21320"/>
</dbReference>
<feature type="compositionally biased region" description="Basic and acidic residues" evidence="1">
    <location>
        <begin position="58"/>
        <end position="70"/>
    </location>
</feature>
<organism evidence="2 3">
    <name type="scientific">Leersia perrieri</name>
    <dbReference type="NCBI Taxonomy" id="77586"/>
    <lineage>
        <taxon>Eukaryota</taxon>
        <taxon>Viridiplantae</taxon>
        <taxon>Streptophyta</taxon>
        <taxon>Embryophyta</taxon>
        <taxon>Tracheophyta</taxon>
        <taxon>Spermatophyta</taxon>
        <taxon>Magnoliopsida</taxon>
        <taxon>Liliopsida</taxon>
        <taxon>Poales</taxon>
        <taxon>Poaceae</taxon>
        <taxon>BOP clade</taxon>
        <taxon>Oryzoideae</taxon>
        <taxon>Oryzeae</taxon>
        <taxon>Oryzinae</taxon>
        <taxon>Leersia</taxon>
    </lineage>
</organism>
<dbReference type="HOGENOM" id="CLU_1542290_0_0_1"/>
<keyword evidence="3" id="KW-1185">Reference proteome</keyword>
<evidence type="ECO:0000313" key="3">
    <source>
        <dbReference type="Proteomes" id="UP000032180"/>
    </source>
</evidence>
<reference evidence="2" key="3">
    <citation type="submission" date="2015-04" db="UniProtKB">
        <authorList>
            <consortium name="EnsemblPlants"/>
        </authorList>
    </citation>
    <scope>IDENTIFICATION</scope>
</reference>
<evidence type="ECO:0000313" key="2">
    <source>
        <dbReference type="EnsemblPlants" id="LPERR04G21320.1"/>
    </source>
</evidence>
<evidence type="ECO:0000256" key="1">
    <source>
        <dbReference type="SAM" id="MobiDB-lite"/>
    </source>
</evidence>
<feature type="region of interest" description="Disordered" evidence="1">
    <location>
        <begin position="25"/>
        <end position="70"/>
    </location>
</feature>
<reference evidence="3" key="2">
    <citation type="submission" date="2013-12" db="EMBL/GenBank/DDBJ databases">
        <authorList>
            <person name="Yu Y."/>
            <person name="Lee S."/>
            <person name="de Baynast K."/>
            <person name="Wissotski M."/>
            <person name="Liu L."/>
            <person name="Talag J."/>
            <person name="Goicoechea J."/>
            <person name="Angelova A."/>
            <person name="Jetty R."/>
            <person name="Kudrna D."/>
            <person name="Golser W."/>
            <person name="Rivera L."/>
            <person name="Zhang J."/>
            <person name="Wing R."/>
        </authorList>
    </citation>
    <scope>NUCLEOTIDE SEQUENCE</scope>
</reference>
<dbReference type="Proteomes" id="UP000032180">
    <property type="component" value="Chromosome 4"/>
</dbReference>